<accession>A0A372FQP3</accession>
<proteinExistence type="predicted"/>
<keyword evidence="2" id="KW-0808">Transferase</keyword>
<evidence type="ECO:0000259" key="1">
    <source>
        <dbReference type="Pfam" id="PF01636"/>
    </source>
</evidence>
<dbReference type="InterPro" id="IPR002575">
    <property type="entry name" value="Aminoglycoside_PTrfase"/>
</dbReference>
<organism evidence="2 3">
    <name type="scientific">Micromonospora craniellae</name>
    <dbReference type="NCBI Taxonomy" id="2294034"/>
    <lineage>
        <taxon>Bacteria</taxon>
        <taxon>Bacillati</taxon>
        <taxon>Actinomycetota</taxon>
        <taxon>Actinomycetes</taxon>
        <taxon>Micromonosporales</taxon>
        <taxon>Micromonosporaceae</taxon>
        <taxon>Micromonospora</taxon>
    </lineage>
</organism>
<dbReference type="RefSeq" id="WP_117231305.1">
    <property type="nucleotide sequence ID" value="NZ_CP061725.1"/>
</dbReference>
<name>A0A372FQP3_9ACTN</name>
<keyword evidence="3" id="KW-1185">Reference proteome</keyword>
<dbReference type="AlphaFoldDB" id="A0A372FQP3"/>
<dbReference type="GO" id="GO:0016740">
    <property type="term" value="F:transferase activity"/>
    <property type="evidence" value="ECO:0007669"/>
    <property type="project" value="UniProtKB-KW"/>
</dbReference>
<dbReference type="Pfam" id="PF01636">
    <property type="entry name" value="APH"/>
    <property type="match status" value="1"/>
</dbReference>
<dbReference type="Proteomes" id="UP000262621">
    <property type="component" value="Unassembled WGS sequence"/>
</dbReference>
<dbReference type="EMBL" id="QVFU01000097">
    <property type="protein sequence ID" value="RFS40940.1"/>
    <property type="molecule type" value="Genomic_DNA"/>
</dbReference>
<evidence type="ECO:0000313" key="3">
    <source>
        <dbReference type="Proteomes" id="UP000262621"/>
    </source>
</evidence>
<dbReference type="SUPFAM" id="SSF56112">
    <property type="entry name" value="Protein kinase-like (PK-like)"/>
    <property type="match status" value="1"/>
</dbReference>
<sequence>MTDLTMEPSATIGGVLARRYGLVPDSLVQIPIGQGTTNYRATCAGREVFVKNYPPGIDLAREADATELSALAGLHGIPVAGLLHNRDGEPVDTSTRHAISVWEWMPGAVVTADLTAAQAREAGAALGRIHATFAALPASAGPSAQEQRWRGVNVPDLAATIDRLTGMAEARIAAGIAEPFDVQAARTLAERRDSVKEIPQLMDGLPTLTTQVLHGDYSPVNVLFNADRLSAVIDFRPPDPFFIAYEVGRIAFYPNTVATTADWLATARTLIEAYVQANPTVADHDIRASAQVALLQLLKSLYGVKQHYLKPGLFQDALNEFWLQRHHAVRVLLDHQADTDAMLDDLITRR</sequence>
<comment type="caution">
    <text evidence="2">The sequence shown here is derived from an EMBL/GenBank/DDBJ whole genome shotgun (WGS) entry which is preliminary data.</text>
</comment>
<reference evidence="2 3" key="1">
    <citation type="submission" date="2018-08" db="EMBL/GenBank/DDBJ databases">
        <title>Verrucosispora craniellae sp. nov., isolated from a marine sponge in the South China Sea.</title>
        <authorList>
            <person name="Li L."/>
            <person name="Lin H.W."/>
        </authorList>
    </citation>
    <scope>NUCLEOTIDE SEQUENCE [LARGE SCALE GENOMIC DNA]</scope>
    <source>
        <strain evidence="2 3">LHW63014</strain>
    </source>
</reference>
<dbReference type="Gene3D" id="3.90.1200.10">
    <property type="match status" value="1"/>
</dbReference>
<dbReference type="InterPro" id="IPR011009">
    <property type="entry name" value="Kinase-like_dom_sf"/>
</dbReference>
<feature type="domain" description="Aminoglycoside phosphotransferase" evidence="1">
    <location>
        <begin position="28"/>
        <end position="273"/>
    </location>
</feature>
<gene>
    <name evidence="2" type="ORF">D0Q02_30190</name>
</gene>
<evidence type="ECO:0000313" key="2">
    <source>
        <dbReference type="EMBL" id="RFS40940.1"/>
    </source>
</evidence>
<protein>
    <submittedName>
        <fullName evidence="2">Aminoglycoside phosphotransferase</fullName>
    </submittedName>
</protein>
<dbReference type="OrthoDB" id="3281564at2"/>